<dbReference type="CDD" id="cd00093">
    <property type="entry name" value="HTH_XRE"/>
    <property type="match status" value="1"/>
</dbReference>
<organism evidence="3 4">
    <name type="scientific">Actinomadura rubteroloni</name>
    <dbReference type="NCBI Taxonomy" id="1926885"/>
    <lineage>
        <taxon>Bacteria</taxon>
        <taxon>Bacillati</taxon>
        <taxon>Actinomycetota</taxon>
        <taxon>Actinomycetes</taxon>
        <taxon>Streptosporangiales</taxon>
        <taxon>Thermomonosporaceae</taxon>
        <taxon>Actinomadura</taxon>
    </lineage>
</organism>
<reference evidence="3 4" key="1">
    <citation type="journal article" date="2017" name="Chemistry">
        <title>Isolation, Biosynthesis and Chemical Modifications of Rubterolones A-F: Rare Tropolone Alkaloids from Actinomadura sp. 5-2.</title>
        <authorList>
            <person name="Guo H."/>
            <person name="Benndorf R."/>
            <person name="Leichnitz D."/>
            <person name="Klassen J.L."/>
            <person name="Vollmers J."/>
            <person name="Gorls H."/>
            <person name="Steinacker M."/>
            <person name="Weigel C."/>
            <person name="Dahse H.M."/>
            <person name="Kaster A.K."/>
            <person name="de Beer Z.W."/>
            <person name="Poulsen M."/>
            <person name="Beemelmanns C."/>
        </authorList>
    </citation>
    <scope>NUCLEOTIDE SEQUENCE [LARGE SCALE GENOMIC DNA]</scope>
    <source>
        <strain evidence="3 4">5-2</strain>
    </source>
</reference>
<accession>A0A2P4UM79</accession>
<dbReference type="EMBL" id="MTBP01000001">
    <property type="protein sequence ID" value="POM26157.1"/>
    <property type="molecule type" value="Genomic_DNA"/>
</dbReference>
<gene>
    <name evidence="3" type="ORF">BTM25_05460</name>
</gene>
<dbReference type="SUPFAM" id="SSF47413">
    <property type="entry name" value="lambda repressor-like DNA-binding domains"/>
    <property type="match status" value="1"/>
</dbReference>
<name>A0A2P4UM79_9ACTN</name>
<dbReference type="InterPro" id="IPR001387">
    <property type="entry name" value="Cro/C1-type_HTH"/>
</dbReference>
<dbReference type="GO" id="GO:0003677">
    <property type="term" value="F:DNA binding"/>
    <property type="evidence" value="ECO:0007669"/>
    <property type="project" value="InterPro"/>
</dbReference>
<comment type="caution">
    <text evidence="3">The sequence shown here is derived from an EMBL/GenBank/DDBJ whole genome shotgun (WGS) entry which is preliminary data.</text>
</comment>
<evidence type="ECO:0000313" key="3">
    <source>
        <dbReference type="EMBL" id="POM26157.1"/>
    </source>
</evidence>
<dbReference type="RefSeq" id="WP_103561164.1">
    <property type="nucleotide sequence ID" value="NZ_MTBP01000001.1"/>
</dbReference>
<feature type="compositionally biased region" description="Basic and acidic residues" evidence="1">
    <location>
        <begin position="90"/>
        <end position="102"/>
    </location>
</feature>
<dbReference type="Pfam" id="PF13560">
    <property type="entry name" value="HTH_31"/>
    <property type="match status" value="1"/>
</dbReference>
<dbReference type="PROSITE" id="PS50943">
    <property type="entry name" value="HTH_CROC1"/>
    <property type="match status" value="1"/>
</dbReference>
<protein>
    <submittedName>
        <fullName evidence="3">55.5 kDa and 49.5 kDa sporulation protein</fullName>
    </submittedName>
</protein>
<proteinExistence type="predicted"/>
<keyword evidence="4" id="KW-1185">Reference proteome</keyword>
<evidence type="ECO:0000259" key="2">
    <source>
        <dbReference type="PROSITE" id="PS50943"/>
    </source>
</evidence>
<dbReference type="InterPro" id="IPR010982">
    <property type="entry name" value="Lambda_DNA-bd_dom_sf"/>
</dbReference>
<feature type="region of interest" description="Disordered" evidence="1">
    <location>
        <begin position="90"/>
        <end position="110"/>
    </location>
</feature>
<dbReference type="SMART" id="SM00530">
    <property type="entry name" value="HTH_XRE"/>
    <property type="match status" value="1"/>
</dbReference>
<sequence length="450" mass="49220">MTTFRDLLRRLMTEQKLSVRGLAKKANYDAAYVSRVVNGVWDPSRRFARRLDEVLGADGRLAALGPPEETPDEVPPDAWTPHEVVGEARRLADADLAGPDRRSRPRPRVLNGPDLLERLEPWITRPVPAPAAPRGAIGPDEVERIEAGARLLHRWETRHRLGVRSKAVVGQLAEVVGLLAVPQDPEITGRLFIALAELAKVAGSMAFDAGHHPVAQEYYRLAVRAAHASGLPRGRLLGAHVLAALARQQLDLDQPGDALEIVRLALDGAGADAPPQVRAMLQTRQAWAYARTGRVQAYHRAAGLAEEQFDAASDDVPYFARSFDRAELVGTVGAGYRRLAAVQAASGLDHRELTARSVRHISTALELRRPQQARNRAFDLIGLSRSYLLAGERERSVAAVRDAVAICDTIRSGRAERRLMDWHAEAAPYADAPVVAAMRADLAERSRESA</sequence>
<dbReference type="AlphaFoldDB" id="A0A2P4UM79"/>
<feature type="domain" description="HTH cro/C1-type" evidence="2">
    <location>
        <begin position="8"/>
        <end position="64"/>
    </location>
</feature>
<dbReference type="Proteomes" id="UP000242367">
    <property type="component" value="Unassembled WGS sequence"/>
</dbReference>
<evidence type="ECO:0000313" key="4">
    <source>
        <dbReference type="Proteomes" id="UP000242367"/>
    </source>
</evidence>
<evidence type="ECO:0000256" key="1">
    <source>
        <dbReference type="SAM" id="MobiDB-lite"/>
    </source>
</evidence>
<dbReference type="Gene3D" id="1.10.260.40">
    <property type="entry name" value="lambda repressor-like DNA-binding domains"/>
    <property type="match status" value="1"/>
</dbReference>